<dbReference type="Proteomes" id="UP001203761">
    <property type="component" value="Unassembled WGS sequence"/>
</dbReference>
<sequence length="446" mass="45896">MSGPAEMDGNWLRPQPWDGSPASLASHIEAIGHMMAGRGRVWLGPFDPPAELPHGFEGTALVVPTSGSTGRAKAVAHLLRTLLASQDATAALFAADGTAPDSAGHGFWLPFLPPTHIAGVQVIARAHRAAQVLGLPRAPLPELLPNLSAHFDSAAFVRVAVPALEEASALGLPALTSLVPTQLQRIVADASADGLRARRLLSRFAAVLVGGAATAPDVLGRARAARARVRTTYGSSETAGGCVYDGQALTGVELSVIDAMTRLPMPSGEGRLQISAPSLATGYLLPDGSAAPLDCESGSADGSGGSAGTLLTSDLAEISADGTLRVIGRADDVIVSGGKKIVPQDVERAIERSLMLRGVVTDAVVVGVPDAEWGERIEALVVADPSALAVEVPALVRAALRTTQVPAHEIPRAVHVVEELPRLGIGKVDRSAATRIASERSGPARD</sequence>
<dbReference type="InterPro" id="IPR000873">
    <property type="entry name" value="AMP-dep_synth/lig_dom"/>
</dbReference>
<reference evidence="3" key="1">
    <citation type="submission" date="2022-02" db="EMBL/GenBank/DDBJ databases">
        <authorList>
            <person name="Lee M."/>
            <person name="Kim S.-J."/>
            <person name="Jung M.-Y."/>
        </authorList>
    </citation>
    <scope>NUCLEOTIDE SEQUENCE</scope>
    <source>
        <strain evidence="3">JHP9</strain>
    </source>
</reference>
<keyword evidence="4" id="KW-1185">Reference proteome</keyword>
<accession>A0ABT0QYW3</accession>
<dbReference type="Pfam" id="PF00501">
    <property type="entry name" value="AMP-binding"/>
    <property type="match status" value="1"/>
</dbReference>
<dbReference type="RefSeq" id="WP_249736962.1">
    <property type="nucleotide sequence ID" value="NZ_JAKNCJ010000002.1"/>
</dbReference>
<evidence type="ECO:0000259" key="2">
    <source>
        <dbReference type="Pfam" id="PF13193"/>
    </source>
</evidence>
<dbReference type="InterPro" id="IPR045851">
    <property type="entry name" value="AMP-bd_C_sf"/>
</dbReference>
<dbReference type="InterPro" id="IPR020845">
    <property type="entry name" value="AMP-binding_CS"/>
</dbReference>
<dbReference type="PANTHER" id="PTHR43767">
    <property type="entry name" value="LONG-CHAIN-FATTY-ACID--COA LIGASE"/>
    <property type="match status" value="1"/>
</dbReference>
<dbReference type="InterPro" id="IPR025110">
    <property type="entry name" value="AMP-bd_C"/>
</dbReference>
<dbReference type="PROSITE" id="PS00455">
    <property type="entry name" value="AMP_BINDING"/>
    <property type="match status" value="1"/>
</dbReference>
<dbReference type="Gene3D" id="3.30.300.30">
    <property type="match status" value="1"/>
</dbReference>
<evidence type="ECO:0000313" key="4">
    <source>
        <dbReference type="Proteomes" id="UP001203761"/>
    </source>
</evidence>
<comment type="caution">
    <text evidence="3">The sequence shown here is derived from an EMBL/GenBank/DDBJ whole genome shotgun (WGS) entry which is preliminary data.</text>
</comment>
<evidence type="ECO:0000259" key="1">
    <source>
        <dbReference type="Pfam" id="PF00501"/>
    </source>
</evidence>
<feature type="domain" description="AMP-dependent synthetase/ligase" evidence="1">
    <location>
        <begin position="58"/>
        <end position="284"/>
    </location>
</feature>
<proteinExistence type="predicted"/>
<evidence type="ECO:0000313" key="3">
    <source>
        <dbReference type="EMBL" id="MCL6422848.1"/>
    </source>
</evidence>
<name>A0ABT0QYW3_9MICO</name>
<gene>
    <name evidence="3" type="ORF">Bequi_05515</name>
</gene>
<dbReference type="Gene3D" id="3.40.50.12780">
    <property type="entry name" value="N-terminal domain of ligase-like"/>
    <property type="match status" value="1"/>
</dbReference>
<dbReference type="Pfam" id="PF13193">
    <property type="entry name" value="AMP-binding_C"/>
    <property type="match status" value="1"/>
</dbReference>
<organism evidence="3 4">
    <name type="scientific">Brachybacterium equifaecis</name>
    <dbReference type="NCBI Taxonomy" id="2910770"/>
    <lineage>
        <taxon>Bacteria</taxon>
        <taxon>Bacillati</taxon>
        <taxon>Actinomycetota</taxon>
        <taxon>Actinomycetes</taxon>
        <taxon>Micrococcales</taxon>
        <taxon>Dermabacteraceae</taxon>
        <taxon>Brachybacterium</taxon>
    </lineage>
</organism>
<dbReference type="PANTHER" id="PTHR43767:SF1">
    <property type="entry name" value="NONRIBOSOMAL PEPTIDE SYNTHASE PES1 (EUROFUNG)-RELATED"/>
    <property type="match status" value="1"/>
</dbReference>
<protein>
    <submittedName>
        <fullName evidence="3">AMP-binding protein</fullName>
    </submittedName>
</protein>
<dbReference type="EMBL" id="JAKNCJ010000002">
    <property type="protein sequence ID" value="MCL6422848.1"/>
    <property type="molecule type" value="Genomic_DNA"/>
</dbReference>
<dbReference type="InterPro" id="IPR042099">
    <property type="entry name" value="ANL_N_sf"/>
</dbReference>
<dbReference type="InterPro" id="IPR050237">
    <property type="entry name" value="ATP-dep_AMP-bd_enzyme"/>
</dbReference>
<dbReference type="SUPFAM" id="SSF56801">
    <property type="entry name" value="Acetyl-CoA synthetase-like"/>
    <property type="match status" value="1"/>
</dbReference>
<feature type="domain" description="AMP-binding enzyme C-terminal" evidence="2">
    <location>
        <begin position="350"/>
        <end position="427"/>
    </location>
</feature>